<keyword evidence="2 4" id="KW-0863">Zinc-finger</keyword>
<evidence type="ECO:0000256" key="3">
    <source>
        <dbReference type="ARBA" id="ARBA00022833"/>
    </source>
</evidence>
<dbReference type="OrthoDB" id="1397299at2759"/>
<name>A0A1S3V085_VIGRR</name>
<keyword evidence="7" id="KW-1185">Reference proteome</keyword>
<feature type="transmembrane region" description="Helical" evidence="5">
    <location>
        <begin position="122"/>
        <end position="140"/>
    </location>
</feature>
<dbReference type="InterPro" id="IPR010666">
    <property type="entry name" value="Znf_GRF"/>
</dbReference>
<sequence length="142" mass="15919">MGHSCSSSTCNECGRKHLRSISSRGDGSWNRNDGSIICHCGESCVLRTAKTVKNRGKKFWGCPRYKVGGENGGCNYFRWCTDWGIEETVSCEVLEANVEIERDKRIASVQRALMGVQNWLKILVRVVFVMNIVIIAMLMGRA</sequence>
<keyword evidence="5" id="KW-0472">Membrane</keyword>
<dbReference type="Pfam" id="PF06839">
    <property type="entry name" value="Zn_ribbon_GRF"/>
    <property type="match status" value="1"/>
</dbReference>
<protein>
    <submittedName>
        <fullName evidence="8">Uncharacterized protein LOC106770464</fullName>
    </submittedName>
</protein>
<proteinExistence type="predicted"/>
<evidence type="ECO:0000313" key="8">
    <source>
        <dbReference type="RefSeq" id="XP_014511758.1"/>
    </source>
</evidence>
<gene>
    <name evidence="8" type="primary">LOC106770464</name>
</gene>
<evidence type="ECO:0000259" key="6">
    <source>
        <dbReference type="PROSITE" id="PS51999"/>
    </source>
</evidence>
<evidence type="ECO:0000313" key="7">
    <source>
        <dbReference type="Proteomes" id="UP000087766"/>
    </source>
</evidence>
<dbReference type="AlphaFoldDB" id="A0A1S3V085"/>
<evidence type="ECO:0000256" key="5">
    <source>
        <dbReference type="SAM" id="Phobius"/>
    </source>
</evidence>
<feature type="domain" description="GRF-type" evidence="6">
    <location>
        <begin position="38"/>
        <end position="83"/>
    </location>
</feature>
<evidence type="ECO:0000256" key="4">
    <source>
        <dbReference type="PROSITE-ProRule" id="PRU01343"/>
    </source>
</evidence>
<organism evidence="7 8">
    <name type="scientific">Vigna radiata var. radiata</name>
    <name type="common">Mung bean</name>
    <name type="synonym">Phaseolus aureus</name>
    <dbReference type="NCBI Taxonomy" id="3916"/>
    <lineage>
        <taxon>Eukaryota</taxon>
        <taxon>Viridiplantae</taxon>
        <taxon>Streptophyta</taxon>
        <taxon>Embryophyta</taxon>
        <taxon>Tracheophyta</taxon>
        <taxon>Spermatophyta</taxon>
        <taxon>Magnoliopsida</taxon>
        <taxon>eudicotyledons</taxon>
        <taxon>Gunneridae</taxon>
        <taxon>Pentapetalae</taxon>
        <taxon>rosids</taxon>
        <taxon>fabids</taxon>
        <taxon>Fabales</taxon>
        <taxon>Fabaceae</taxon>
        <taxon>Papilionoideae</taxon>
        <taxon>50 kb inversion clade</taxon>
        <taxon>NPAAA clade</taxon>
        <taxon>indigoferoid/millettioid clade</taxon>
        <taxon>Phaseoleae</taxon>
        <taxon>Vigna</taxon>
    </lineage>
</organism>
<dbReference type="STRING" id="3916.A0A1S3V085"/>
<keyword evidence="5" id="KW-0812">Transmembrane</keyword>
<dbReference type="PANTHER" id="PTHR33680">
    <property type="entry name" value="OS07G0190500 PROTEIN"/>
    <property type="match status" value="1"/>
</dbReference>
<keyword evidence="5" id="KW-1133">Transmembrane helix</keyword>
<keyword evidence="1" id="KW-0479">Metal-binding</keyword>
<dbReference type="KEGG" id="vra:106770464"/>
<keyword evidence="3" id="KW-0862">Zinc</keyword>
<reference evidence="7" key="1">
    <citation type="journal article" date="2014" name="Nat. Commun.">
        <title>Genome sequence of mungbean and insights into evolution within Vigna species.</title>
        <authorList>
            <person name="Kang Y.J."/>
            <person name="Kim S.K."/>
            <person name="Kim M.Y."/>
            <person name="Lestari P."/>
            <person name="Kim K.H."/>
            <person name="Ha B.K."/>
            <person name="Jun T.H."/>
            <person name="Hwang W.J."/>
            <person name="Lee T."/>
            <person name="Lee J."/>
            <person name="Shim S."/>
            <person name="Yoon M.Y."/>
            <person name="Jang Y.E."/>
            <person name="Han K.S."/>
            <person name="Taeprayoon P."/>
            <person name="Yoon N."/>
            <person name="Somta P."/>
            <person name="Tanya P."/>
            <person name="Kim K.S."/>
            <person name="Gwag J.G."/>
            <person name="Moon J.K."/>
            <person name="Lee Y.H."/>
            <person name="Park B.S."/>
            <person name="Bombarely A."/>
            <person name="Doyle J.J."/>
            <person name="Jackson S.A."/>
            <person name="Schafleitner R."/>
            <person name="Srinives P."/>
            <person name="Varshney R.K."/>
            <person name="Lee S.H."/>
        </authorList>
    </citation>
    <scope>NUCLEOTIDE SEQUENCE [LARGE SCALE GENOMIC DNA]</scope>
    <source>
        <strain evidence="7">cv. VC1973A</strain>
    </source>
</reference>
<dbReference type="PANTHER" id="PTHR33680:SF1">
    <property type="entry name" value="OS05G0489500 PROTEIN"/>
    <property type="match status" value="1"/>
</dbReference>
<reference evidence="8" key="2">
    <citation type="submission" date="2025-08" db="UniProtKB">
        <authorList>
            <consortium name="RefSeq"/>
        </authorList>
    </citation>
    <scope>IDENTIFICATION</scope>
    <source>
        <tissue evidence="8">Leaf</tissue>
    </source>
</reference>
<dbReference type="PROSITE" id="PS51999">
    <property type="entry name" value="ZF_GRF"/>
    <property type="match status" value="1"/>
</dbReference>
<accession>A0A1S3V085</accession>
<evidence type="ECO:0000256" key="1">
    <source>
        <dbReference type="ARBA" id="ARBA00022723"/>
    </source>
</evidence>
<dbReference type="Proteomes" id="UP000087766">
    <property type="component" value="Chromosome 8"/>
</dbReference>
<dbReference type="GO" id="GO:0008270">
    <property type="term" value="F:zinc ion binding"/>
    <property type="evidence" value="ECO:0007669"/>
    <property type="project" value="UniProtKB-KW"/>
</dbReference>
<dbReference type="RefSeq" id="XP_014511758.1">
    <property type="nucleotide sequence ID" value="XM_014656272.1"/>
</dbReference>
<evidence type="ECO:0000256" key="2">
    <source>
        <dbReference type="ARBA" id="ARBA00022771"/>
    </source>
</evidence>
<dbReference type="GeneID" id="106770464"/>